<gene>
    <name evidence="5" type="ORF">SAMN05421642_106177</name>
</gene>
<dbReference type="InterPro" id="IPR050204">
    <property type="entry name" value="AraC_XylS_family_regulators"/>
</dbReference>
<dbReference type="InterPro" id="IPR018060">
    <property type="entry name" value="HTH_AraC"/>
</dbReference>
<dbReference type="PANTHER" id="PTHR46796">
    <property type="entry name" value="HTH-TYPE TRANSCRIPTIONAL ACTIVATOR RHAS-RELATED"/>
    <property type="match status" value="1"/>
</dbReference>
<proteinExistence type="predicted"/>
<keyword evidence="3" id="KW-0804">Transcription</keyword>
<evidence type="ECO:0000256" key="1">
    <source>
        <dbReference type="ARBA" id="ARBA00023015"/>
    </source>
</evidence>
<evidence type="ECO:0000313" key="5">
    <source>
        <dbReference type="EMBL" id="SNS87781.1"/>
    </source>
</evidence>
<dbReference type="PANTHER" id="PTHR46796:SF15">
    <property type="entry name" value="BLL1074 PROTEIN"/>
    <property type="match status" value="1"/>
</dbReference>
<dbReference type="SMART" id="SM00342">
    <property type="entry name" value="HTH_ARAC"/>
    <property type="match status" value="1"/>
</dbReference>
<organism evidence="5 6">
    <name type="scientific">Rhodococcoides kyotonense</name>
    <dbReference type="NCBI Taxonomy" id="398843"/>
    <lineage>
        <taxon>Bacteria</taxon>
        <taxon>Bacillati</taxon>
        <taxon>Actinomycetota</taxon>
        <taxon>Actinomycetes</taxon>
        <taxon>Mycobacteriales</taxon>
        <taxon>Nocardiaceae</taxon>
        <taxon>Rhodococcoides</taxon>
    </lineage>
</organism>
<evidence type="ECO:0000259" key="4">
    <source>
        <dbReference type="PROSITE" id="PS01124"/>
    </source>
</evidence>
<dbReference type="STRING" id="398843.A3K89_07045"/>
<evidence type="ECO:0000313" key="6">
    <source>
        <dbReference type="Proteomes" id="UP000198327"/>
    </source>
</evidence>
<dbReference type="PROSITE" id="PS01124">
    <property type="entry name" value="HTH_ARAC_FAMILY_2"/>
    <property type="match status" value="1"/>
</dbReference>
<reference evidence="6" key="1">
    <citation type="submission" date="2017-06" db="EMBL/GenBank/DDBJ databases">
        <authorList>
            <person name="Varghese N."/>
            <person name="Submissions S."/>
        </authorList>
    </citation>
    <scope>NUCLEOTIDE SEQUENCE [LARGE SCALE GENOMIC DNA]</scope>
    <source>
        <strain evidence="6">JCM 23211</strain>
    </source>
</reference>
<dbReference type="GO" id="GO:0043565">
    <property type="term" value="F:sequence-specific DNA binding"/>
    <property type="evidence" value="ECO:0007669"/>
    <property type="project" value="InterPro"/>
</dbReference>
<dbReference type="RefSeq" id="WP_176444264.1">
    <property type="nucleotide sequence ID" value="NZ_FZOW01000006.1"/>
</dbReference>
<protein>
    <submittedName>
        <fullName evidence="5">Helix-turn-helix domain-containing protein</fullName>
    </submittedName>
</protein>
<evidence type="ECO:0000256" key="2">
    <source>
        <dbReference type="ARBA" id="ARBA00023125"/>
    </source>
</evidence>
<keyword evidence="6" id="KW-1185">Reference proteome</keyword>
<keyword evidence="2" id="KW-0238">DNA-binding</keyword>
<evidence type="ECO:0000256" key="3">
    <source>
        <dbReference type="ARBA" id="ARBA00023163"/>
    </source>
</evidence>
<dbReference type="InterPro" id="IPR009057">
    <property type="entry name" value="Homeodomain-like_sf"/>
</dbReference>
<dbReference type="Gene3D" id="1.10.10.60">
    <property type="entry name" value="Homeodomain-like"/>
    <property type="match status" value="1"/>
</dbReference>
<dbReference type="GO" id="GO:0003700">
    <property type="term" value="F:DNA-binding transcription factor activity"/>
    <property type="evidence" value="ECO:0007669"/>
    <property type="project" value="InterPro"/>
</dbReference>
<dbReference type="SUPFAM" id="SSF46689">
    <property type="entry name" value="Homeodomain-like"/>
    <property type="match status" value="1"/>
</dbReference>
<dbReference type="EMBL" id="FZOW01000006">
    <property type="protein sequence ID" value="SNS87781.1"/>
    <property type="molecule type" value="Genomic_DNA"/>
</dbReference>
<dbReference type="Proteomes" id="UP000198327">
    <property type="component" value="Unassembled WGS sequence"/>
</dbReference>
<sequence>MGGVSDGARRAPSARLRPFLASYDGYRLSGFEPGRHIGMPSPYLTVILAIGEKLEIAESPRQGACAFESLASGISAEPVTIAHDGNQHGIQLSLTPAGARALFGIPTAALGSWMVDLDDVLPDAQELMERIATAASWDSRFDVVDEILCRSVTERPIESTLVEAWHQLVESGGSARVGEVASNIGWSRRHLINRFTAEFGVAPKDAAKISRFHHSHRLMRRPESPRLSFVAAECGYYDQAHMARDWRDLAGVSPSQWRRDEKFTFVQDDDAAEREQSRA</sequence>
<dbReference type="Pfam" id="PF12833">
    <property type="entry name" value="HTH_18"/>
    <property type="match status" value="1"/>
</dbReference>
<feature type="domain" description="HTH araC/xylS-type" evidence="4">
    <location>
        <begin position="159"/>
        <end position="260"/>
    </location>
</feature>
<name>A0A239I2R6_9NOCA</name>
<accession>A0A239I2R6</accession>
<dbReference type="AlphaFoldDB" id="A0A239I2R6"/>
<keyword evidence="1" id="KW-0805">Transcription regulation</keyword>